<gene>
    <name evidence="1" type="ORF">E3O42_16360</name>
</gene>
<evidence type="ECO:0008006" key="3">
    <source>
        <dbReference type="Google" id="ProtNLM"/>
    </source>
</evidence>
<dbReference type="AlphaFoldDB" id="A0A4R8VZT2"/>
<organism evidence="1 2">
    <name type="scientific">Cryobacterium adonitolivorans</name>
    <dbReference type="NCBI Taxonomy" id="1259189"/>
    <lineage>
        <taxon>Bacteria</taxon>
        <taxon>Bacillati</taxon>
        <taxon>Actinomycetota</taxon>
        <taxon>Actinomycetes</taxon>
        <taxon>Micrococcales</taxon>
        <taxon>Microbacteriaceae</taxon>
        <taxon>Cryobacterium</taxon>
    </lineage>
</organism>
<reference evidence="1 2" key="1">
    <citation type="submission" date="2019-03" db="EMBL/GenBank/DDBJ databases">
        <title>Genomics of glacier-inhabiting Cryobacterium strains.</title>
        <authorList>
            <person name="Liu Q."/>
            <person name="Xin Y.-H."/>
        </authorList>
    </citation>
    <scope>NUCLEOTIDE SEQUENCE [LARGE SCALE GENOMIC DNA]</scope>
    <source>
        <strain evidence="1 2">RHLS22-1</strain>
    </source>
</reference>
<dbReference type="EMBL" id="SOFL01000053">
    <property type="protein sequence ID" value="TFB97527.1"/>
    <property type="molecule type" value="Genomic_DNA"/>
</dbReference>
<name>A0A4R8VZT2_9MICO</name>
<keyword evidence="2" id="KW-1185">Reference proteome</keyword>
<accession>A0A4R8VZT2</accession>
<dbReference type="Proteomes" id="UP000297907">
    <property type="component" value="Unassembled WGS sequence"/>
</dbReference>
<evidence type="ECO:0000313" key="2">
    <source>
        <dbReference type="Proteomes" id="UP000297907"/>
    </source>
</evidence>
<protein>
    <recommendedName>
        <fullName evidence="3">ABM domain-containing protein</fullName>
    </recommendedName>
</protein>
<evidence type="ECO:0000313" key="1">
    <source>
        <dbReference type="EMBL" id="TFB97527.1"/>
    </source>
</evidence>
<comment type="caution">
    <text evidence="1">The sequence shown here is derived from an EMBL/GenBank/DDBJ whole genome shotgun (WGS) entry which is preliminary data.</text>
</comment>
<sequence>MRPPDRASYTAYLERPGLAGCRATPGNLGATMVFRDLPDGRCAVRTISFWRTHADIAAFAGEDIELTAFYVQDDASLIDRELRVAHVDVA</sequence>
<proteinExistence type="predicted"/>
<dbReference type="OrthoDB" id="7210869at2"/>